<dbReference type="EMBL" id="UZAG01023586">
    <property type="protein sequence ID" value="VDO57141.1"/>
    <property type="molecule type" value="Genomic_DNA"/>
</dbReference>
<gene>
    <name evidence="1" type="ORF">BTMF_LOCUS16050</name>
</gene>
<protein>
    <submittedName>
        <fullName evidence="1">Uncharacterized protein</fullName>
    </submittedName>
</protein>
<reference evidence="1 2" key="1">
    <citation type="submission" date="2018-11" db="EMBL/GenBank/DDBJ databases">
        <authorList>
            <consortium name="Pathogen Informatics"/>
        </authorList>
    </citation>
    <scope>NUCLEOTIDE SEQUENCE [LARGE SCALE GENOMIC DNA]</scope>
</reference>
<organism evidence="1 2">
    <name type="scientific">Brugia timori</name>
    <dbReference type="NCBI Taxonomy" id="42155"/>
    <lineage>
        <taxon>Eukaryota</taxon>
        <taxon>Metazoa</taxon>
        <taxon>Ecdysozoa</taxon>
        <taxon>Nematoda</taxon>
        <taxon>Chromadorea</taxon>
        <taxon>Rhabditida</taxon>
        <taxon>Spirurina</taxon>
        <taxon>Spiruromorpha</taxon>
        <taxon>Filarioidea</taxon>
        <taxon>Onchocercidae</taxon>
        <taxon>Brugia</taxon>
    </lineage>
</organism>
<evidence type="ECO:0000313" key="2">
    <source>
        <dbReference type="Proteomes" id="UP000280834"/>
    </source>
</evidence>
<evidence type="ECO:0000313" key="1">
    <source>
        <dbReference type="EMBL" id="VDO57141.1"/>
    </source>
</evidence>
<accession>A0A3P7W886</accession>
<sequence length="80" mass="9292">MVANRINGNVTNMNGVQFLVFRNINDVTILQTVQMVRMKWIVRRQVYPATLTMVPYSNALTEDNALIYQRNVMESMIVEI</sequence>
<dbReference type="Proteomes" id="UP000280834">
    <property type="component" value="Unassembled WGS sequence"/>
</dbReference>
<dbReference type="AlphaFoldDB" id="A0A3P7W886"/>
<keyword evidence="2" id="KW-1185">Reference proteome</keyword>
<name>A0A3P7W886_9BILA</name>
<proteinExistence type="predicted"/>